<reference evidence="2" key="1">
    <citation type="submission" date="2014-09" db="EMBL/GenBank/DDBJ databases">
        <authorList>
            <person name="Magalhaes I.L.F."/>
            <person name="Oliveira U."/>
            <person name="Santos F.R."/>
            <person name="Vidigal T.H.D.A."/>
            <person name="Brescovit A.D."/>
            <person name="Santos A.J."/>
        </authorList>
    </citation>
    <scope>NUCLEOTIDE SEQUENCE</scope>
    <source>
        <tissue evidence="2">Shoot tissue taken approximately 20 cm above the soil surface</tissue>
    </source>
</reference>
<accession>A0A0A8XU12</accession>
<sequence>MADPTTKPPLPTPAPPQQPLPRHRAPRPRRLRAHPPRLPAIASRSRLGGAILRHHRRRQHRHPGARLRCGARWPP</sequence>
<feature type="compositionally biased region" description="Basic residues" evidence="1">
    <location>
        <begin position="21"/>
        <end position="35"/>
    </location>
</feature>
<feature type="region of interest" description="Disordered" evidence="1">
    <location>
        <begin position="1"/>
        <end position="75"/>
    </location>
</feature>
<dbReference type="EMBL" id="GBRH01282718">
    <property type="protein sequence ID" value="JAD15177.1"/>
    <property type="molecule type" value="Transcribed_RNA"/>
</dbReference>
<name>A0A0A8XU12_ARUDO</name>
<dbReference type="AlphaFoldDB" id="A0A0A8XU12"/>
<proteinExistence type="predicted"/>
<evidence type="ECO:0000313" key="2">
    <source>
        <dbReference type="EMBL" id="JAD15177.1"/>
    </source>
</evidence>
<feature type="compositionally biased region" description="Basic residues" evidence="1">
    <location>
        <begin position="52"/>
        <end position="65"/>
    </location>
</feature>
<evidence type="ECO:0000256" key="1">
    <source>
        <dbReference type="SAM" id="MobiDB-lite"/>
    </source>
</evidence>
<reference evidence="2" key="2">
    <citation type="journal article" date="2015" name="Data Brief">
        <title>Shoot transcriptome of the giant reed, Arundo donax.</title>
        <authorList>
            <person name="Barrero R.A."/>
            <person name="Guerrero F.D."/>
            <person name="Moolhuijzen P."/>
            <person name="Goolsby J.A."/>
            <person name="Tidwell J."/>
            <person name="Bellgard S.E."/>
            <person name="Bellgard M.I."/>
        </authorList>
    </citation>
    <scope>NUCLEOTIDE SEQUENCE</scope>
    <source>
        <tissue evidence="2">Shoot tissue taken approximately 20 cm above the soil surface</tissue>
    </source>
</reference>
<organism evidence="2">
    <name type="scientific">Arundo donax</name>
    <name type="common">Giant reed</name>
    <name type="synonym">Donax arundinaceus</name>
    <dbReference type="NCBI Taxonomy" id="35708"/>
    <lineage>
        <taxon>Eukaryota</taxon>
        <taxon>Viridiplantae</taxon>
        <taxon>Streptophyta</taxon>
        <taxon>Embryophyta</taxon>
        <taxon>Tracheophyta</taxon>
        <taxon>Spermatophyta</taxon>
        <taxon>Magnoliopsida</taxon>
        <taxon>Liliopsida</taxon>
        <taxon>Poales</taxon>
        <taxon>Poaceae</taxon>
        <taxon>PACMAD clade</taxon>
        <taxon>Arundinoideae</taxon>
        <taxon>Arundineae</taxon>
        <taxon>Arundo</taxon>
    </lineage>
</organism>
<protein>
    <submittedName>
        <fullName evidence="2">Uncharacterized protein</fullName>
    </submittedName>
</protein>
<feature type="compositionally biased region" description="Pro residues" evidence="1">
    <location>
        <begin position="1"/>
        <end position="19"/>
    </location>
</feature>